<accession>A0A0R0IZI5</accession>
<keyword evidence="1" id="KW-1133">Transmembrane helix</keyword>
<reference evidence="2 3" key="1">
    <citation type="journal article" date="2010" name="Nature">
        <title>Genome sequence of the palaeopolyploid soybean.</title>
        <authorList>
            <person name="Schmutz J."/>
            <person name="Cannon S.B."/>
            <person name="Schlueter J."/>
            <person name="Ma J."/>
            <person name="Mitros T."/>
            <person name="Nelson W."/>
            <person name="Hyten D.L."/>
            <person name="Song Q."/>
            <person name="Thelen J.J."/>
            <person name="Cheng J."/>
            <person name="Xu D."/>
            <person name="Hellsten U."/>
            <person name="May G.D."/>
            <person name="Yu Y."/>
            <person name="Sakurai T."/>
            <person name="Umezawa T."/>
            <person name="Bhattacharyya M.K."/>
            <person name="Sandhu D."/>
            <person name="Valliyodan B."/>
            <person name="Lindquist E."/>
            <person name="Peto M."/>
            <person name="Grant D."/>
            <person name="Shu S."/>
            <person name="Goodstein D."/>
            <person name="Barry K."/>
            <person name="Futrell-Griggs M."/>
            <person name="Abernathy B."/>
            <person name="Du J."/>
            <person name="Tian Z."/>
            <person name="Zhu L."/>
            <person name="Gill N."/>
            <person name="Joshi T."/>
            <person name="Libault M."/>
            <person name="Sethuraman A."/>
            <person name="Zhang X.-C."/>
            <person name="Shinozaki K."/>
            <person name="Nguyen H.T."/>
            <person name="Wing R.A."/>
            <person name="Cregan P."/>
            <person name="Specht J."/>
            <person name="Grimwood J."/>
            <person name="Rokhsar D."/>
            <person name="Stacey G."/>
            <person name="Shoemaker R.C."/>
            <person name="Jackson S.A."/>
        </authorList>
    </citation>
    <scope>NUCLEOTIDE SEQUENCE</scope>
    <source>
        <strain evidence="3">cv. Williams 82</strain>
        <tissue evidence="2">Callus</tissue>
    </source>
</reference>
<dbReference type="Proteomes" id="UP000008827">
    <property type="component" value="Chromosome 8"/>
</dbReference>
<dbReference type="InParanoid" id="A0A0R0IZI5"/>
<dbReference type="EMBL" id="CM000841">
    <property type="protein sequence ID" value="KRH45672.1"/>
    <property type="molecule type" value="Genomic_DNA"/>
</dbReference>
<sequence>MADEGWMRWFWLASETMRRGGSGRSKEFKILRTPHTTLRTSLSHRTHELSPSSHARALSLSAHHSLSLSLSAASLSVTFLLLTGSWFTPHVITMNAGEVE</sequence>
<gene>
    <name evidence="2" type="ORF">GLYMA_08G287200</name>
</gene>
<evidence type="ECO:0000256" key="1">
    <source>
        <dbReference type="SAM" id="Phobius"/>
    </source>
</evidence>
<evidence type="ECO:0000313" key="2">
    <source>
        <dbReference type="EMBL" id="KRH45672.1"/>
    </source>
</evidence>
<reference evidence="2" key="3">
    <citation type="submission" date="2018-07" db="EMBL/GenBank/DDBJ databases">
        <title>WGS assembly of Glycine max.</title>
        <authorList>
            <person name="Schmutz J."/>
            <person name="Cannon S."/>
            <person name="Schlueter J."/>
            <person name="Ma J."/>
            <person name="Mitros T."/>
            <person name="Nelson W."/>
            <person name="Hyten D."/>
            <person name="Song Q."/>
            <person name="Thelen J."/>
            <person name="Cheng J."/>
            <person name="Xu D."/>
            <person name="Hellsten U."/>
            <person name="May G."/>
            <person name="Yu Y."/>
            <person name="Sakurai T."/>
            <person name="Umezawa T."/>
            <person name="Bhattacharyya M."/>
            <person name="Sandhu D."/>
            <person name="Valliyodan B."/>
            <person name="Lindquist E."/>
            <person name="Peto M."/>
            <person name="Grant D."/>
            <person name="Shu S."/>
            <person name="Goodstein D."/>
            <person name="Barry K."/>
            <person name="Futrell-Griggs M."/>
            <person name="Abernathy B."/>
            <person name="Du J."/>
            <person name="Tian Z."/>
            <person name="Zhu L."/>
            <person name="Gill N."/>
            <person name="Joshi T."/>
            <person name="Libault M."/>
            <person name="Sethuraman A."/>
            <person name="Zhang X."/>
            <person name="Shinozaki K."/>
            <person name="Nguyen H."/>
            <person name="Wing R."/>
            <person name="Cregan P."/>
            <person name="Specht J."/>
            <person name="Grimwood J."/>
            <person name="Rokhsar D."/>
            <person name="Stacey G."/>
            <person name="Shoemaker R."/>
            <person name="Jackson S."/>
        </authorList>
    </citation>
    <scope>NUCLEOTIDE SEQUENCE</scope>
    <source>
        <tissue evidence="2">Callus</tissue>
    </source>
</reference>
<protein>
    <submittedName>
        <fullName evidence="2 3">Uncharacterized protein</fullName>
    </submittedName>
</protein>
<proteinExistence type="predicted"/>
<dbReference type="Gramene" id="KRH45672">
    <property type="protein sequence ID" value="KRH45672"/>
    <property type="gene ID" value="GLYMA_08G287200"/>
</dbReference>
<reference evidence="3" key="2">
    <citation type="submission" date="2018-02" db="UniProtKB">
        <authorList>
            <consortium name="EnsemblPlants"/>
        </authorList>
    </citation>
    <scope>IDENTIFICATION</scope>
    <source>
        <strain evidence="3">Williams 82</strain>
    </source>
</reference>
<keyword evidence="4" id="KW-1185">Reference proteome</keyword>
<keyword evidence="1" id="KW-0472">Membrane</keyword>
<evidence type="ECO:0000313" key="4">
    <source>
        <dbReference type="Proteomes" id="UP000008827"/>
    </source>
</evidence>
<evidence type="ECO:0000313" key="3">
    <source>
        <dbReference type="EnsemblPlants" id="KRH45672"/>
    </source>
</evidence>
<keyword evidence="1" id="KW-0812">Transmembrane</keyword>
<organism evidence="2">
    <name type="scientific">Glycine max</name>
    <name type="common">Soybean</name>
    <name type="synonym">Glycine hispida</name>
    <dbReference type="NCBI Taxonomy" id="3847"/>
    <lineage>
        <taxon>Eukaryota</taxon>
        <taxon>Viridiplantae</taxon>
        <taxon>Streptophyta</taxon>
        <taxon>Embryophyta</taxon>
        <taxon>Tracheophyta</taxon>
        <taxon>Spermatophyta</taxon>
        <taxon>Magnoliopsida</taxon>
        <taxon>eudicotyledons</taxon>
        <taxon>Gunneridae</taxon>
        <taxon>Pentapetalae</taxon>
        <taxon>rosids</taxon>
        <taxon>fabids</taxon>
        <taxon>Fabales</taxon>
        <taxon>Fabaceae</taxon>
        <taxon>Papilionoideae</taxon>
        <taxon>50 kb inversion clade</taxon>
        <taxon>NPAAA clade</taxon>
        <taxon>indigoferoid/millettioid clade</taxon>
        <taxon>Phaseoleae</taxon>
        <taxon>Glycine</taxon>
        <taxon>Glycine subgen. Soja</taxon>
    </lineage>
</organism>
<dbReference type="SMR" id="A0A0R0IZI5"/>
<dbReference type="EnsemblPlants" id="KRH45672">
    <property type="protein sequence ID" value="KRH45672"/>
    <property type="gene ID" value="GLYMA_08G287200"/>
</dbReference>
<feature type="transmembrane region" description="Helical" evidence="1">
    <location>
        <begin position="66"/>
        <end position="87"/>
    </location>
</feature>
<name>A0A0R0IZI5_SOYBN</name>
<dbReference type="AlphaFoldDB" id="A0A0R0IZI5"/>